<evidence type="ECO:0008006" key="3">
    <source>
        <dbReference type="Google" id="ProtNLM"/>
    </source>
</evidence>
<sequence length="68" mass="7421">MHLSTIVKVAHTHIQEDVNQMLRDGWVLLASEGGTDEEGYPIFWHALGLPGRSIDEAFGTDGTAGDEK</sequence>
<evidence type="ECO:0000313" key="1">
    <source>
        <dbReference type="EMBL" id="TAA18698.1"/>
    </source>
</evidence>
<reference evidence="1 2" key="1">
    <citation type="submission" date="2019-02" db="EMBL/GenBank/DDBJ databases">
        <title>WGS of Pseudoxanthomonas species novum from clinical isolates.</title>
        <authorList>
            <person name="Bernier A.-M."/>
            <person name="Bernard K."/>
            <person name="Vachon A."/>
        </authorList>
    </citation>
    <scope>NUCLEOTIDE SEQUENCE [LARGE SCALE GENOMIC DNA]</scope>
    <source>
        <strain evidence="2">NML 170316</strain>
    </source>
</reference>
<evidence type="ECO:0000313" key="2">
    <source>
        <dbReference type="Proteomes" id="UP000293089"/>
    </source>
</evidence>
<keyword evidence="2" id="KW-1185">Reference proteome</keyword>
<protein>
    <recommendedName>
        <fullName evidence="3">DUF1737 domain-containing protein</fullName>
    </recommendedName>
</protein>
<comment type="caution">
    <text evidence="1">The sequence shown here is derived from an EMBL/GenBank/DDBJ whole genome shotgun (WGS) entry which is preliminary data.</text>
</comment>
<proteinExistence type="predicted"/>
<gene>
    <name evidence="1" type="ORF">EA658_16560</name>
</gene>
<organism evidence="1 2">
    <name type="scientific">Pseudoxanthomonas winnipegensis</name>
    <dbReference type="NCBI Taxonomy" id="2480810"/>
    <lineage>
        <taxon>Bacteria</taxon>
        <taxon>Pseudomonadati</taxon>
        <taxon>Pseudomonadota</taxon>
        <taxon>Gammaproteobacteria</taxon>
        <taxon>Lysobacterales</taxon>
        <taxon>Lysobacteraceae</taxon>
        <taxon>Pseudoxanthomonas</taxon>
    </lineage>
</organism>
<accession>A0ABY1WCG2</accession>
<name>A0ABY1WCG2_9GAMM</name>
<dbReference type="RefSeq" id="WP_130529739.1">
    <property type="nucleotide sequence ID" value="NZ_SHMD01000002.1"/>
</dbReference>
<dbReference type="EMBL" id="SHME01000004">
    <property type="protein sequence ID" value="TAA18698.1"/>
    <property type="molecule type" value="Genomic_DNA"/>
</dbReference>
<dbReference type="Proteomes" id="UP000293089">
    <property type="component" value="Unassembled WGS sequence"/>
</dbReference>